<gene>
    <name evidence="2" type="ORF">BCR38DRAFT_406552</name>
</gene>
<name>A0A1Y2EBF3_9PEZI</name>
<feature type="region of interest" description="Disordered" evidence="1">
    <location>
        <begin position="7"/>
        <end position="26"/>
    </location>
</feature>
<feature type="compositionally biased region" description="Basic and acidic residues" evidence="1">
    <location>
        <begin position="159"/>
        <end position="200"/>
    </location>
</feature>
<feature type="compositionally biased region" description="Basic and acidic residues" evidence="1">
    <location>
        <begin position="137"/>
        <end position="150"/>
    </location>
</feature>
<evidence type="ECO:0000313" key="2">
    <source>
        <dbReference type="EMBL" id="ORY68634.1"/>
    </source>
</evidence>
<accession>A0A1Y2EBF3</accession>
<dbReference type="EMBL" id="MCFJ01000003">
    <property type="protein sequence ID" value="ORY68634.1"/>
    <property type="molecule type" value="Genomic_DNA"/>
</dbReference>
<comment type="caution">
    <text evidence="2">The sequence shown here is derived from an EMBL/GenBank/DDBJ whole genome shotgun (WGS) entry which is preliminary data.</text>
</comment>
<dbReference type="Proteomes" id="UP000193689">
    <property type="component" value="Unassembled WGS sequence"/>
</dbReference>
<sequence length="217" mass="23760">MNAHALLTSQGWRGKGHSLHPTSDDTGLKHHLLIKREGTDGAGLGSKKDHKAEAWWMNAFDQALKGIDVTKTGGWKQNATSGKSDLAKITARGSSKYTGSRGLYQSFVLAGTLAGTLGNGGLLTPPDSSVGTPTPVEHGKKSETKEERRARKEVKKAKKAEDAAREEAEAKAAARAARKTEKKREKKALKAEETKEERKARREARRARKEDKRRRKG</sequence>
<organism evidence="2 3">
    <name type="scientific">Pseudomassariella vexata</name>
    <dbReference type="NCBI Taxonomy" id="1141098"/>
    <lineage>
        <taxon>Eukaryota</taxon>
        <taxon>Fungi</taxon>
        <taxon>Dikarya</taxon>
        <taxon>Ascomycota</taxon>
        <taxon>Pezizomycotina</taxon>
        <taxon>Sordariomycetes</taxon>
        <taxon>Xylariomycetidae</taxon>
        <taxon>Amphisphaeriales</taxon>
        <taxon>Pseudomassariaceae</taxon>
        <taxon>Pseudomassariella</taxon>
    </lineage>
</organism>
<evidence type="ECO:0000313" key="3">
    <source>
        <dbReference type="Proteomes" id="UP000193689"/>
    </source>
</evidence>
<feature type="region of interest" description="Disordered" evidence="1">
    <location>
        <begin position="120"/>
        <end position="217"/>
    </location>
</feature>
<dbReference type="RefSeq" id="XP_040718921.1">
    <property type="nucleotide sequence ID" value="XM_040858065.1"/>
</dbReference>
<dbReference type="GeneID" id="63774277"/>
<keyword evidence="3" id="KW-1185">Reference proteome</keyword>
<evidence type="ECO:0000256" key="1">
    <source>
        <dbReference type="SAM" id="MobiDB-lite"/>
    </source>
</evidence>
<dbReference type="AlphaFoldDB" id="A0A1Y2EBF3"/>
<evidence type="ECO:0008006" key="4">
    <source>
        <dbReference type="Google" id="ProtNLM"/>
    </source>
</evidence>
<dbReference type="OrthoDB" id="3366546at2759"/>
<proteinExistence type="predicted"/>
<feature type="compositionally biased region" description="Basic residues" evidence="1">
    <location>
        <begin position="201"/>
        <end position="217"/>
    </location>
</feature>
<dbReference type="InParanoid" id="A0A1Y2EBF3"/>
<protein>
    <recommendedName>
        <fullName evidence="4">G-patch domain-containing protein</fullName>
    </recommendedName>
</protein>
<reference evidence="2 3" key="1">
    <citation type="submission" date="2016-07" db="EMBL/GenBank/DDBJ databases">
        <title>Pervasive Adenine N6-methylation of Active Genes in Fungi.</title>
        <authorList>
            <consortium name="DOE Joint Genome Institute"/>
            <person name="Mondo S.J."/>
            <person name="Dannebaum R.O."/>
            <person name="Kuo R.C."/>
            <person name="Labutti K."/>
            <person name="Haridas S."/>
            <person name="Kuo A."/>
            <person name="Salamov A."/>
            <person name="Ahrendt S.R."/>
            <person name="Lipzen A."/>
            <person name="Sullivan W."/>
            <person name="Andreopoulos W.B."/>
            <person name="Clum A."/>
            <person name="Lindquist E."/>
            <person name="Daum C."/>
            <person name="Ramamoorthy G.K."/>
            <person name="Gryganskyi A."/>
            <person name="Culley D."/>
            <person name="Magnuson J.K."/>
            <person name="James T.Y."/>
            <person name="O'Malley M.A."/>
            <person name="Stajich J.E."/>
            <person name="Spatafora J.W."/>
            <person name="Visel A."/>
            <person name="Grigoriev I.V."/>
        </authorList>
    </citation>
    <scope>NUCLEOTIDE SEQUENCE [LARGE SCALE GENOMIC DNA]</scope>
    <source>
        <strain evidence="2 3">CBS 129021</strain>
    </source>
</reference>